<dbReference type="Pfam" id="PF17252">
    <property type="entry name" value="DUF5319"/>
    <property type="match status" value="1"/>
</dbReference>
<proteinExistence type="predicted"/>
<gene>
    <name evidence="2" type="ORF">SAMN05660690_0494</name>
</gene>
<feature type="region of interest" description="Disordered" evidence="1">
    <location>
        <begin position="1"/>
        <end position="50"/>
    </location>
</feature>
<dbReference type="AlphaFoldDB" id="A0A1G6IR93"/>
<feature type="region of interest" description="Disordered" evidence="1">
    <location>
        <begin position="136"/>
        <end position="156"/>
    </location>
</feature>
<dbReference type="InterPro" id="IPR035165">
    <property type="entry name" value="DUF5319"/>
</dbReference>
<evidence type="ECO:0000256" key="1">
    <source>
        <dbReference type="SAM" id="MobiDB-lite"/>
    </source>
</evidence>
<dbReference type="Proteomes" id="UP000199416">
    <property type="component" value="Unassembled WGS sequence"/>
</dbReference>
<dbReference type="EMBL" id="FMZF01000001">
    <property type="protein sequence ID" value="SDC08961.1"/>
    <property type="molecule type" value="Genomic_DNA"/>
</dbReference>
<keyword evidence="3" id="KW-1185">Reference proteome</keyword>
<evidence type="ECO:0000313" key="2">
    <source>
        <dbReference type="EMBL" id="SDC08961.1"/>
    </source>
</evidence>
<evidence type="ECO:0008006" key="4">
    <source>
        <dbReference type="Google" id="ProtNLM"/>
    </source>
</evidence>
<protein>
    <recommendedName>
        <fullName evidence="4">DUF5319 domain-containing protein</fullName>
    </recommendedName>
</protein>
<organism evidence="2 3">
    <name type="scientific">Geodermatophilus telluris</name>
    <dbReference type="NCBI Taxonomy" id="1190417"/>
    <lineage>
        <taxon>Bacteria</taxon>
        <taxon>Bacillati</taxon>
        <taxon>Actinomycetota</taxon>
        <taxon>Actinomycetes</taxon>
        <taxon>Geodermatophilales</taxon>
        <taxon>Geodermatophilaceae</taxon>
        <taxon>Geodermatophilus</taxon>
    </lineage>
</organism>
<sequence>MVPRTRGFVRPDGSDSATGAWEEGPVSSFDESPGSDFGASDPPPPLSMEERAGVLDDLAELEVFRTLLEPTGIKGIVVDCPDCDEEHHVDWALMQANLRQLLEEGQTGRHEPPFDPDPADYVSWDYASGYADGIAAMAEREEPGGASRGGRHARDD</sequence>
<accession>A0A1G6IR93</accession>
<dbReference type="STRING" id="1190417.SAMN05660690_0494"/>
<reference evidence="3" key="1">
    <citation type="submission" date="2016-10" db="EMBL/GenBank/DDBJ databases">
        <authorList>
            <person name="Varghese N."/>
            <person name="Submissions S."/>
        </authorList>
    </citation>
    <scope>NUCLEOTIDE SEQUENCE [LARGE SCALE GENOMIC DNA]</scope>
    <source>
        <strain evidence="3">DSM 45421</strain>
    </source>
</reference>
<evidence type="ECO:0000313" key="3">
    <source>
        <dbReference type="Proteomes" id="UP000199416"/>
    </source>
</evidence>
<name>A0A1G6IR93_9ACTN</name>